<evidence type="ECO:0000256" key="3">
    <source>
        <dbReference type="ARBA" id="ARBA00022827"/>
    </source>
</evidence>
<keyword evidence="3 6" id="KW-0274">FAD</keyword>
<name>A0A0R1UQ28_9LACO</name>
<dbReference type="Pfam" id="PF02852">
    <property type="entry name" value="Pyr_redox_dim"/>
    <property type="match status" value="1"/>
</dbReference>
<feature type="binding site" evidence="6">
    <location>
        <position position="298"/>
    </location>
    <ligand>
        <name>FAD</name>
        <dbReference type="ChEBI" id="CHEBI:57692"/>
    </ligand>
</feature>
<dbReference type="EMBL" id="AZGC01000020">
    <property type="protein sequence ID" value="KRL95276.1"/>
    <property type="molecule type" value="Genomic_DNA"/>
</dbReference>
<dbReference type="PRINTS" id="PR00411">
    <property type="entry name" value="PNDRDTASEI"/>
</dbReference>
<protein>
    <submittedName>
        <fullName evidence="10">Pyridine nucleotide-disulfide oxidoreductase family protein</fullName>
    </submittedName>
</protein>
<dbReference type="InterPro" id="IPR023753">
    <property type="entry name" value="FAD/NAD-binding_dom"/>
</dbReference>
<dbReference type="PANTHER" id="PTHR43014">
    <property type="entry name" value="MERCURIC REDUCTASE"/>
    <property type="match status" value="1"/>
</dbReference>
<dbReference type="InterPro" id="IPR016156">
    <property type="entry name" value="FAD/NAD-linked_Rdtase_dimer_sf"/>
</dbReference>
<keyword evidence="6" id="KW-0547">Nucleotide-binding</keyword>
<gene>
    <name evidence="10" type="ORF">FC21_GL000864</name>
</gene>
<evidence type="ECO:0000259" key="8">
    <source>
        <dbReference type="Pfam" id="PF02852"/>
    </source>
</evidence>
<keyword evidence="11" id="KW-1185">Reference proteome</keyword>
<feature type="binding site" evidence="6">
    <location>
        <position position="52"/>
    </location>
    <ligand>
        <name>FAD</name>
        <dbReference type="ChEBI" id="CHEBI:57692"/>
    </ligand>
</feature>
<dbReference type="InterPro" id="IPR004099">
    <property type="entry name" value="Pyr_nucl-diS_OxRdtase_dimer"/>
</dbReference>
<keyword evidence="6" id="KW-0520">NAD</keyword>
<dbReference type="PRINTS" id="PR00368">
    <property type="entry name" value="FADPNR"/>
</dbReference>
<dbReference type="Pfam" id="PF07992">
    <property type="entry name" value="Pyr_redox_2"/>
    <property type="match status" value="1"/>
</dbReference>
<dbReference type="PIRSF" id="PIRSF000350">
    <property type="entry name" value="Mercury_reductase_MerA"/>
    <property type="match status" value="1"/>
</dbReference>
<evidence type="ECO:0000256" key="1">
    <source>
        <dbReference type="ARBA" id="ARBA00007532"/>
    </source>
</evidence>
<evidence type="ECO:0000256" key="4">
    <source>
        <dbReference type="ARBA" id="ARBA00023002"/>
    </source>
</evidence>
<feature type="domain" description="FAD/NAD(P)-binding" evidence="9">
    <location>
        <begin position="7"/>
        <end position="307"/>
    </location>
</feature>
<dbReference type="InterPro" id="IPR036188">
    <property type="entry name" value="FAD/NAD-bd_sf"/>
</dbReference>
<keyword evidence="4" id="KW-0560">Oxidoreductase</keyword>
<comment type="cofactor">
    <cofactor evidence="6">
        <name>FAD</name>
        <dbReference type="ChEBI" id="CHEBI:57692"/>
    </cofactor>
    <text evidence="6">Binds 1 FAD per subunit.</text>
</comment>
<dbReference type="Gene3D" id="3.30.390.30">
    <property type="match status" value="1"/>
</dbReference>
<evidence type="ECO:0000256" key="5">
    <source>
        <dbReference type="PIRSR" id="PIRSR000350-2"/>
    </source>
</evidence>
<proteinExistence type="inferred from homology"/>
<dbReference type="PATRIC" id="fig|1423742.4.peg.898"/>
<dbReference type="AlphaFoldDB" id="A0A0R1UQ28"/>
<evidence type="ECO:0000313" key="10">
    <source>
        <dbReference type="EMBL" id="KRL95276.1"/>
    </source>
</evidence>
<feature type="domain" description="Pyridine nucleotide-disulphide oxidoreductase dimerisation" evidence="8">
    <location>
        <begin position="334"/>
        <end position="441"/>
    </location>
</feature>
<evidence type="ECO:0000256" key="7">
    <source>
        <dbReference type="PIRSR" id="PIRSR000350-4"/>
    </source>
</evidence>
<dbReference type="OrthoDB" id="9800167at2"/>
<keyword evidence="2" id="KW-0285">Flavoprotein</keyword>
<feature type="active site" description="Proton acceptor" evidence="5">
    <location>
        <position position="432"/>
    </location>
</feature>
<sequence length="448" mass="48950">MQHYPNIVIGFGKAGKTLAKFLATQGQEVLVIEQSNQMYGGTCINIACLPSKRLVIAAHNGVPFPDAIAGKTEMTSQLRNKNYHMLADEPTITILDGHAEFIADHELAVTTTSGEVINVAGERIFINTGAITRVPAEIPGIADSPFLLTSTTLMEQTELPQELVILGGGYIGLEIASMMNQFGAHVTVLDRNDQFLRREDDDVAQALYDDLVADGIDFKLGVTINQVINHADQAEIEYTDHGTTTSITADKFVVAMGRTPNTMELGLANTNIQVNDRQAIVVNEHLQTSVDNVWAMGDVTGGLQFTYISLDDFRIVKDQLFGAGARTTTNRPAVPTSVFTQTPLTNVGLTEKEAHAQGIDYLLFKLPVMAIPKAKVIGNQRGLYKALVNPTDHTILGATLYGEESFEMINLLTTAINNHLPYETLRDQIYTHPTMTEALNDLFKAPLH</sequence>
<dbReference type="SUPFAM" id="SSF55424">
    <property type="entry name" value="FAD/NAD-linked reductases, dimerisation (C-terminal) domain"/>
    <property type="match status" value="1"/>
</dbReference>
<organism evidence="10 11">
    <name type="scientific">Limosilactobacillus equigenerosi DSM 18793 = JCM 14505</name>
    <dbReference type="NCBI Taxonomy" id="1423742"/>
    <lineage>
        <taxon>Bacteria</taxon>
        <taxon>Bacillati</taxon>
        <taxon>Bacillota</taxon>
        <taxon>Bacilli</taxon>
        <taxon>Lactobacillales</taxon>
        <taxon>Lactobacillaceae</taxon>
        <taxon>Limosilactobacillus</taxon>
    </lineage>
</organism>
<dbReference type="RefSeq" id="WP_054653342.1">
    <property type="nucleotide sequence ID" value="NZ_AZGC01000020.1"/>
</dbReference>
<dbReference type="PANTHER" id="PTHR43014:SF4">
    <property type="entry name" value="PYRIDINE NUCLEOTIDE-DISULFIDE OXIDOREDUCTASE RCLA-RELATED"/>
    <property type="match status" value="1"/>
</dbReference>
<feature type="binding site" evidence="6">
    <location>
        <position position="257"/>
    </location>
    <ligand>
        <name>NAD(+)</name>
        <dbReference type="ChEBI" id="CHEBI:57540"/>
    </ligand>
</feature>
<dbReference type="FunFam" id="3.30.390.30:FF:000001">
    <property type="entry name" value="Dihydrolipoyl dehydrogenase"/>
    <property type="match status" value="1"/>
</dbReference>
<dbReference type="InterPro" id="IPR001100">
    <property type="entry name" value="Pyr_nuc-diS_OxRdtase"/>
</dbReference>
<evidence type="ECO:0000313" key="11">
    <source>
        <dbReference type="Proteomes" id="UP000051084"/>
    </source>
</evidence>
<evidence type="ECO:0000259" key="9">
    <source>
        <dbReference type="Pfam" id="PF07992"/>
    </source>
</evidence>
<dbReference type="Gene3D" id="3.50.50.60">
    <property type="entry name" value="FAD/NAD(P)-binding domain"/>
    <property type="match status" value="2"/>
</dbReference>
<dbReference type="GO" id="GO:0050660">
    <property type="term" value="F:flavin adenine dinucleotide binding"/>
    <property type="evidence" value="ECO:0007669"/>
    <property type="project" value="TreeGrafter"/>
</dbReference>
<evidence type="ECO:0000256" key="2">
    <source>
        <dbReference type="ARBA" id="ARBA00022630"/>
    </source>
</evidence>
<reference evidence="10 11" key="1">
    <citation type="journal article" date="2015" name="Genome Announc.">
        <title>Expanding the biotechnology potential of lactobacilli through comparative genomics of 213 strains and associated genera.</title>
        <authorList>
            <person name="Sun Z."/>
            <person name="Harris H.M."/>
            <person name="McCann A."/>
            <person name="Guo C."/>
            <person name="Argimon S."/>
            <person name="Zhang W."/>
            <person name="Yang X."/>
            <person name="Jeffery I.B."/>
            <person name="Cooney J.C."/>
            <person name="Kagawa T.F."/>
            <person name="Liu W."/>
            <person name="Song Y."/>
            <person name="Salvetti E."/>
            <person name="Wrobel A."/>
            <person name="Rasinkangas P."/>
            <person name="Parkhill J."/>
            <person name="Rea M.C."/>
            <person name="O'Sullivan O."/>
            <person name="Ritari J."/>
            <person name="Douillard F.P."/>
            <person name="Paul Ross R."/>
            <person name="Yang R."/>
            <person name="Briner A.E."/>
            <person name="Felis G.E."/>
            <person name="de Vos W.M."/>
            <person name="Barrangou R."/>
            <person name="Klaenhammer T.R."/>
            <person name="Caufield P.W."/>
            <person name="Cui Y."/>
            <person name="Zhang H."/>
            <person name="O'Toole P.W."/>
        </authorList>
    </citation>
    <scope>NUCLEOTIDE SEQUENCE [LARGE SCALE GENOMIC DNA]</scope>
    <source>
        <strain evidence="10 11">DSM 18793</strain>
    </source>
</reference>
<feature type="binding site" evidence="6">
    <location>
        <begin position="167"/>
        <end position="174"/>
    </location>
    <ligand>
        <name>NAD(+)</name>
        <dbReference type="ChEBI" id="CHEBI:57540"/>
    </ligand>
</feature>
<dbReference type="Proteomes" id="UP000051084">
    <property type="component" value="Unassembled WGS sequence"/>
</dbReference>
<dbReference type="SUPFAM" id="SSF51905">
    <property type="entry name" value="FAD/NAD(P)-binding domain"/>
    <property type="match status" value="1"/>
</dbReference>
<evidence type="ECO:0000256" key="6">
    <source>
        <dbReference type="PIRSR" id="PIRSR000350-3"/>
    </source>
</evidence>
<accession>A0A0R1UQ28</accession>
<feature type="disulfide bond" description="Redox-active" evidence="7">
    <location>
        <begin position="43"/>
        <end position="48"/>
    </location>
</feature>
<comment type="similarity">
    <text evidence="1">Belongs to the class-I pyridine nucleotide-disulfide oxidoreductase family.</text>
</comment>
<dbReference type="GO" id="GO:0003955">
    <property type="term" value="F:NAD(P)H dehydrogenase (quinone) activity"/>
    <property type="evidence" value="ECO:0007669"/>
    <property type="project" value="TreeGrafter"/>
</dbReference>
<dbReference type="STRING" id="417373.GCA_001570685_00896"/>
<comment type="caution">
    <text evidence="10">The sequence shown here is derived from an EMBL/GenBank/DDBJ whole genome shotgun (WGS) entry which is preliminary data.</text>
</comment>